<evidence type="ECO:0000256" key="2">
    <source>
        <dbReference type="ARBA" id="ARBA00004760"/>
    </source>
</evidence>
<evidence type="ECO:0000256" key="5">
    <source>
        <dbReference type="ARBA" id="ARBA00022679"/>
    </source>
</evidence>
<dbReference type="EMBL" id="BJZO01000070">
    <property type="protein sequence ID" value="GEO82305.1"/>
    <property type="molecule type" value="Genomic_DNA"/>
</dbReference>
<name>A0A512HA34_9PROT</name>
<comment type="pathway">
    <text evidence="3">Sphingolipid metabolism.</text>
</comment>
<dbReference type="InterPro" id="IPR029044">
    <property type="entry name" value="Nucleotide-diphossugar_trans"/>
</dbReference>
<organism evidence="10 11">
    <name type="scientific">Pararhodospirillum oryzae</name>
    <dbReference type="NCBI Taxonomy" id="478448"/>
    <lineage>
        <taxon>Bacteria</taxon>
        <taxon>Pseudomonadati</taxon>
        <taxon>Pseudomonadota</taxon>
        <taxon>Alphaproteobacteria</taxon>
        <taxon>Rhodospirillales</taxon>
        <taxon>Rhodospirillaceae</taxon>
        <taxon>Pararhodospirillum</taxon>
    </lineage>
</organism>
<protein>
    <submittedName>
        <fullName evidence="10">Ceramide glucosyltransferase</fullName>
    </submittedName>
</protein>
<evidence type="ECO:0000256" key="3">
    <source>
        <dbReference type="ARBA" id="ARBA00004991"/>
    </source>
</evidence>
<keyword evidence="6 9" id="KW-0812">Transmembrane</keyword>
<evidence type="ECO:0000256" key="4">
    <source>
        <dbReference type="ARBA" id="ARBA00022676"/>
    </source>
</evidence>
<dbReference type="RefSeq" id="WP_170245100.1">
    <property type="nucleotide sequence ID" value="NZ_BJZO01000070.1"/>
</dbReference>
<comment type="subcellular location">
    <subcellularLocation>
        <location evidence="1">Membrane</location>
        <topology evidence="1">Multi-pass membrane protein</topology>
    </subcellularLocation>
</comment>
<keyword evidence="5 10" id="KW-0808">Transferase</keyword>
<evidence type="ECO:0000313" key="11">
    <source>
        <dbReference type="Proteomes" id="UP000321567"/>
    </source>
</evidence>
<keyword evidence="7 9" id="KW-1133">Transmembrane helix</keyword>
<evidence type="ECO:0000256" key="8">
    <source>
        <dbReference type="ARBA" id="ARBA00023136"/>
    </source>
</evidence>
<dbReference type="SUPFAM" id="SSF53448">
    <property type="entry name" value="Nucleotide-diphospho-sugar transferases"/>
    <property type="match status" value="1"/>
</dbReference>
<gene>
    <name evidence="10" type="ORF">ROR02_24360</name>
</gene>
<dbReference type="Proteomes" id="UP000321567">
    <property type="component" value="Unassembled WGS sequence"/>
</dbReference>
<evidence type="ECO:0000313" key="10">
    <source>
        <dbReference type="EMBL" id="GEO82305.1"/>
    </source>
</evidence>
<dbReference type="PANTHER" id="PTHR12726">
    <property type="entry name" value="CERAMIDE GLUCOSYLTRANSFERASE"/>
    <property type="match status" value="1"/>
</dbReference>
<dbReference type="GO" id="GO:0006679">
    <property type="term" value="P:glucosylceramide biosynthetic process"/>
    <property type="evidence" value="ECO:0007669"/>
    <property type="project" value="TreeGrafter"/>
</dbReference>
<keyword evidence="8 9" id="KW-0472">Membrane</keyword>
<evidence type="ECO:0000256" key="7">
    <source>
        <dbReference type="ARBA" id="ARBA00022989"/>
    </source>
</evidence>
<evidence type="ECO:0000256" key="9">
    <source>
        <dbReference type="SAM" id="Phobius"/>
    </source>
</evidence>
<comment type="caution">
    <text evidence="10">The sequence shown here is derived from an EMBL/GenBank/DDBJ whole genome shotgun (WGS) entry which is preliminary data.</text>
</comment>
<keyword evidence="4" id="KW-0328">Glycosyltransferase</keyword>
<reference evidence="10 11" key="1">
    <citation type="submission" date="2019-07" db="EMBL/GenBank/DDBJ databases">
        <title>Whole genome shotgun sequence of Rhodospirillum oryzae NBRC 107573.</title>
        <authorList>
            <person name="Hosoyama A."/>
            <person name="Uohara A."/>
            <person name="Ohji S."/>
            <person name="Ichikawa N."/>
        </authorList>
    </citation>
    <scope>NUCLEOTIDE SEQUENCE [LARGE SCALE GENOMIC DNA]</scope>
    <source>
        <strain evidence="10 11">NBRC 107573</strain>
    </source>
</reference>
<feature type="transmembrane region" description="Helical" evidence="9">
    <location>
        <begin position="268"/>
        <end position="294"/>
    </location>
</feature>
<dbReference type="AlphaFoldDB" id="A0A512HA34"/>
<accession>A0A512HA34</accession>
<dbReference type="Pfam" id="PF13506">
    <property type="entry name" value="Glyco_transf_21"/>
    <property type="match status" value="1"/>
</dbReference>
<feature type="transmembrane region" description="Helical" evidence="9">
    <location>
        <begin position="300"/>
        <end position="322"/>
    </location>
</feature>
<keyword evidence="11" id="KW-1185">Reference proteome</keyword>
<dbReference type="GO" id="GO:0016020">
    <property type="term" value="C:membrane"/>
    <property type="evidence" value="ECO:0007669"/>
    <property type="project" value="UniProtKB-SubCell"/>
</dbReference>
<dbReference type="PANTHER" id="PTHR12726:SF0">
    <property type="entry name" value="CERAMIDE GLUCOSYLTRANSFERASE"/>
    <property type="match status" value="1"/>
</dbReference>
<evidence type="ECO:0000256" key="6">
    <source>
        <dbReference type="ARBA" id="ARBA00022692"/>
    </source>
</evidence>
<sequence length="379" mass="39397">MLGTLALAWGGTAIGVRLVAALLPPRARPVPAPSREPASFVIPLMGKGDASSGFFHSLRLQLRPGDQVLICCEHADDEAVPAARAFIDSLGVCDGTVLIGGETPTGNPKLNNMAKGLRAANRPLLVLMDGGLDLPADIVGQAVALLSARVGLVSVGKAGVLPVGAAADLECAFLNGYQLLWIEFLDRLHATCGLGGVQVLRASTYQAMGGLDALAATFAEDHAAAVAVARLGLATRVMQGGVPQPLGRRALREVWGRQLRWAGCRRRMLPGVLVLEGLAGMGPALACVGLGLAASPGVGGGLAGVAVLMLGAAWVGAETVWLKRRSRGEGAPREALFMIAREILIPFLVATAWVEREVLWRGRIMRFLKAAASSEVGGR</sequence>
<comment type="pathway">
    <text evidence="2">Lipid metabolism; sphingolipid metabolism.</text>
</comment>
<evidence type="ECO:0000256" key="1">
    <source>
        <dbReference type="ARBA" id="ARBA00004141"/>
    </source>
</evidence>
<proteinExistence type="predicted"/>
<dbReference type="InterPro" id="IPR025993">
    <property type="entry name" value="Ceramide_glucosylTrfase"/>
</dbReference>
<dbReference type="GO" id="GO:0008120">
    <property type="term" value="F:ceramide glucosyltransferase activity"/>
    <property type="evidence" value="ECO:0007669"/>
    <property type="project" value="TreeGrafter"/>
</dbReference>